<reference evidence="1" key="1">
    <citation type="submission" date="2021-03" db="EMBL/GenBank/DDBJ databases">
        <title>Plesiomonas shigelloides zfcc0051, isolated from zebrafish feces.</title>
        <authorList>
            <person name="Vanderhoek Z."/>
            <person name="Gaulke C."/>
        </authorList>
    </citation>
    <scope>NUCLEOTIDE SEQUENCE</scope>
    <source>
        <strain evidence="1">Zfcc0051</strain>
    </source>
</reference>
<dbReference type="Gene3D" id="1.20.910.10">
    <property type="entry name" value="Heme oxygenase-like"/>
    <property type="match status" value="1"/>
</dbReference>
<proteinExistence type="predicted"/>
<evidence type="ECO:0000313" key="1">
    <source>
        <dbReference type="EMBL" id="MBO1109253.1"/>
    </source>
</evidence>
<dbReference type="Proteomes" id="UP000664658">
    <property type="component" value="Unassembled WGS sequence"/>
</dbReference>
<dbReference type="RefSeq" id="WP_207542455.1">
    <property type="nucleotide sequence ID" value="NZ_JAFNAA010000016.1"/>
</dbReference>
<dbReference type="EMBL" id="JAFNAA010000016">
    <property type="protein sequence ID" value="MBO1109253.1"/>
    <property type="molecule type" value="Genomic_DNA"/>
</dbReference>
<dbReference type="InterPro" id="IPR016084">
    <property type="entry name" value="Haem_Oase-like_multi-hlx"/>
</dbReference>
<sequence length="226" mass="25369">MSFYQQLQQATATERAHLLQAPIIAASLNGDITLDQYHAFLTQAFHHVRHTVPLLMAAGSRLTSEQEWLRDAIAEYIEEELGHQRWILDDIRHSHGDAESAEHSRPSLPIELMVSFLYDQIQRHNPLSLFGMVLVLEGTSVSLATHVAAHIQQHLQLPAEAMSYLTSHGALDQSHLVFFAGLMDKITDPQDQADIIHAARVVYQLYGAMLHQLTATRAPLPEEMLS</sequence>
<comment type="caution">
    <text evidence="1">The sequence shown here is derived from an EMBL/GenBank/DDBJ whole genome shotgun (WGS) entry which is preliminary data.</text>
</comment>
<protein>
    <submittedName>
        <fullName evidence="1">Iron-containing redox enzyme family protein</fullName>
    </submittedName>
</protein>
<name>A0A8I1W7X9_PLESH</name>
<dbReference type="Pfam" id="PF14518">
    <property type="entry name" value="Haem_oxygenas_2"/>
    <property type="match status" value="1"/>
</dbReference>
<organism evidence="1 2">
    <name type="scientific">Plesiomonas shigelloides</name>
    <name type="common">Aeromonas shigelloides</name>
    <dbReference type="NCBI Taxonomy" id="703"/>
    <lineage>
        <taxon>Bacteria</taxon>
        <taxon>Pseudomonadati</taxon>
        <taxon>Pseudomonadota</taxon>
        <taxon>Gammaproteobacteria</taxon>
        <taxon>Enterobacterales</taxon>
        <taxon>Enterobacteriaceae</taxon>
        <taxon>Plesiomonas</taxon>
    </lineage>
</organism>
<dbReference type="SMART" id="SM01236">
    <property type="entry name" value="Haem_oxygenase_2"/>
    <property type="match status" value="1"/>
</dbReference>
<dbReference type="SUPFAM" id="SSF48613">
    <property type="entry name" value="Heme oxygenase-like"/>
    <property type="match status" value="1"/>
</dbReference>
<evidence type="ECO:0000313" key="2">
    <source>
        <dbReference type="Proteomes" id="UP000664658"/>
    </source>
</evidence>
<gene>
    <name evidence="1" type="ORF">J2R62_13705</name>
</gene>
<dbReference type="AlphaFoldDB" id="A0A8I1W7X9"/>
<accession>A0A8I1W7X9</accession>